<dbReference type="NCBIfam" id="NF040601">
    <property type="entry name" value="TerS_not_xtmA"/>
    <property type="match status" value="1"/>
</dbReference>
<feature type="region of interest" description="Disordered" evidence="1">
    <location>
        <begin position="57"/>
        <end position="84"/>
    </location>
</feature>
<organism evidence="3 4">
    <name type="scientific">Sporomusa ovata</name>
    <dbReference type="NCBI Taxonomy" id="2378"/>
    <lineage>
        <taxon>Bacteria</taxon>
        <taxon>Bacillati</taxon>
        <taxon>Bacillota</taxon>
        <taxon>Negativicutes</taxon>
        <taxon>Selenomonadales</taxon>
        <taxon>Sporomusaceae</taxon>
        <taxon>Sporomusa</taxon>
    </lineage>
</organism>
<evidence type="ECO:0000313" key="4">
    <source>
        <dbReference type="Proteomes" id="UP000049855"/>
    </source>
</evidence>
<dbReference type="EMBL" id="CTRP01000012">
    <property type="protein sequence ID" value="CQR73317.1"/>
    <property type="molecule type" value="Genomic_DNA"/>
</dbReference>
<dbReference type="Pfam" id="PF10668">
    <property type="entry name" value="Phage_terminase"/>
    <property type="match status" value="1"/>
</dbReference>
<accession>A0A0U1L0W4</accession>
<name>A0A0U1L0W4_9FIRM</name>
<dbReference type="AlphaFoldDB" id="A0A0U1L0W4"/>
<reference evidence="4" key="1">
    <citation type="submission" date="2015-03" db="EMBL/GenBank/DDBJ databases">
        <authorList>
            <person name="Nijsse Bart"/>
        </authorList>
    </citation>
    <scope>NUCLEOTIDE SEQUENCE [LARGE SCALE GENOMIC DNA]</scope>
</reference>
<gene>
    <name evidence="3" type="ORF">SpAn4DRAFT_2549</name>
</gene>
<dbReference type="InterPro" id="IPR018925">
    <property type="entry name" value="XtmA-like_N"/>
</dbReference>
<protein>
    <submittedName>
        <fullName evidence="3">Phage terminase, small subunit</fullName>
    </submittedName>
</protein>
<feature type="domain" description="PBSX phage terminase small subunit-like N-terminal" evidence="2">
    <location>
        <begin position="1"/>
        <end position="65"/>
    </location>
</feature>
<proteinExistence type="predicted"/>
<evidence type="ECO:0000313" key="3">
    <source>
        <dbReference type="EMBL" id="CQR73317.1"/>
    </source>
</evidence>
<evidence type="ECO:0000256" key="1">
    <source>
        <dbReference type="SAM" id="MobiDB-lite"/>
    </source>
</evidence>
<sequence>MAAKRSPKRDKAFEIWRDSNKTIPPKEIAKQLEVTETLVRKWKCQDKWDEKINSNITNQSKGNITKRGAPKGNKNSVGHGAPKANKNAVTTGAYETIWMDCLTDKEKALCETINTDMLAQIEEELWLITIRERRMMERIQRLMDGLTEKERKILQELQIQKNPVEVYDEKTGTSKVVIIPEAKMVITEITEVECRKIDDILKVEQALTQVQEKKARLIMVKHKIVYDNEVLNLRERELKLKEW</sequence>
<dbReference type="RefSeq" id="WP_021168102.1">
    <property type="nucleotide sequence ID" value="NZ_CTRP01000012.1"/>
</dbReference>
<keyword evidence="4" id="KW-1185">Reference proteome</keyword>
<evidence type="ECO:0000259" key="2">
    <source>
        <dbReference type="Pfam" id="PF10668"/>
    </source>
</evidence>
<dbReference type="Proteomes" id="UP000049855">
    <property type="component" value="Unassembled WGS sequence"/>
</dbReference>